<name>A0A2S5SXM4_9BURK</name>
<dbReference type="SUPFAM" id="SSF56300">
    <property type="entry name" value="Metallo-dependent phosphatases"/>
    <property type="match status" value="1"/>
</dbReference>
<dbReference type="CDD" id="cd07389">
    <property type="entry name" value="MPP_PhoD"/>
    <property type="match status" value="1"/>
</dbReference>
<evidence type="ECO:0000313" key="6">
    <source>
        <dbReference type="Proteomes" id="UP000238605"/>
    </source>
</evidence>
<dbReference type="Pfam" id="PF16655">
    <property type="entry name" value="PhoD_N"/>
    <property type="match status" value="1"/>
</dbReference>
<dbReference type="InterPro" id="IPR032093">
    <property type="entry name" value="PhoD_N"/>
</dbReference>
<evidence type="ECO:0000256" key="1">
    <source>
        <dbReference type="SAM" id="MobiDB-lite"/>
    </source>
</evidence>
<feature type="compositionally biased region" description="Pro residues" evidence="1">
    <location>
        <begin position="526"/>
        <end position="535"/>
    </location>
</feature>
<dbReference type="InterPro" id="IPR029052">
    <property type="entry name" value="Metallo-depent_PP-like"/>
</dbReference>
<dbReference type="Proteomes" id="UP000238605">
    <property type="component" value="Unassembled WGS sequence"/>
</dbReference>
<dbReference type="PANTHER" id="PTHR43606">
    <property type="entry name" value="PHOSPHATASE, PUTATIVE (AFU_ORTHOLOGUE AFUA_6G08710)-RELATED"/>
    <property type="match status" value="1"/>
</dbReference>
<reference evidence="5 6" key="1">
    <citation type="submission" date="2018-02" db="EMBL/GenBank/DDBJ databases">
        <title>Reclassifiation of [Polyangium] brachysporum DSM 7029 as Guopingzhaonella breviflexa gen. nov., sp. nov., a member of the family Comamonadaceae.</title>
        <authorList>
            <person name="Tang B."/>
        </authorList>
    </citation>
    <scope>NUCLEOTIDE SEQUENCE [LARGE SCALE GENOMIC DNA]</scope>
    <source>
        <strain evidence="5 6">BCRC 80649</strain>
    </source>
</reference>
<feature type="domain" description="Phospholipase D N-terminal" evidence="4">
    <location>
        <begin position="46"/>
        <end position="142"/>
    </location>
</feature>
<comment type="caution">
    <text evidence="5">The sequence shown here is derived from an EMBL/GenBank/DDBJ whole genome shotgun (WGS) entry which is preliminary data.</text>
</comment>
<evidence type="ECO:0000259" key="3">
    <source>
        <dbReference type="Pfam" id="PF09423"/>
    </source>
</evidence>
<dbReference type="PANTHER" id="PTHR43606:SF2">
    <property type="entry name" value="ALKALINE PHOSPHATASE FAMILY PROTEIN (AFU_ORTHOLOGUE AFUA_5G03860)"/>
    <property type="match status" value="1"/>
</dbReference>
<sequence length="535" mass="59124">MAPMLDRRATLQQLARAGAALALARLAAPVLARPEAPRFTDDPFTLGVASGMPRPDGVVLWTRLAPQPLETGGGMPPVAVKLQWELADDEHFGQVRQRGEVWTGPERAHAVHVDVKGLPPGRVYHYRFHCGGATSPVGRTRTAPPDDAEVGLLRLALASCQHYEQGHFVAHREIARQDLDVVLFVGDYLYETSNPDFRLRRHGPRPTTLAGFRRHHAQYKLDPDLRAAHAAHPWILTWDDHEVENDYAADRGPLHRDPQAFLALRAAAYQAYFEHLPLAPWMAPQGPDMRIHHRYTWGRLAELWTLDGRQFRSPHACPSAERPVGGRISGACAELMDPQRTMLGFEQEAWLQRGLAHSLRHWKLLGQGSQISPWSVATPLGRRLFTDAWDGYPAARERLLAGIAEARIGNVIALGGDVHRHVAADLRVIPNESRSPVVASEFVTTSITTRGLPGYAQGLVRSSNPDLKHARSDERGYVLLSLDAQHARAEFRATRFPVAAEARLHTQAVYAVESGRAGVQAEHPEGPSPAPAIEP</sequence>
<proteinExistence type="predicted"/>
<feature type="region of interest" description="Disordered" evidence="1">
    <location>
        <begin position="515"/>
        <end position="535"/>
    </location>
</feature>
<dbReference type="InterPro" id="IPR006311">
    <property type="entry name" value="TAT_signal"/>
</dbReference>
<gene>
    <name evidence="5" type="ORF">C1704_05055</name>
</gene>
<dbReference type="Pfam" id="PF09423">
    <property type="entry name" value="PhoD"/>
    <property type="match status" value="1"/>
</dbReference>
<evidence type="ECO:0000259" key="4">
    <source>
        <dbReference type="Pfam" id="PF16655"/>
    </source>
</evidence>
<feature type="signal peptide" evidence="2">
    <location>
        <begin position="1"/>
        <end position="32"/>
    </location>
</feature>
<dbReference type="EMBL" id="PSNX01000003">
    <property type="protein sequence ID" value="PPE67523.1"/>
    <property type="molecule type" value="Genomic_DNA"/>
</dbReference>
<feature type="domain" description="PhoD-like phosphatase metallophosphatase" evidence="3">
    <location>
        <begin position="155"/>
        <end position="491"/>
    </location>
</feature>
<accession>A0A2S5SXM4</accession>
<dbReference type="AlphaFoldDB" id="A0A2S5SXM4"/>
<feature type="chain" id="PRO_5015702469" evidence="2">
    <location>
        <begin position="33"/>
        <end position="535"/>
    </location>
</feature>
<keyword evidence="6" id="KW-1185">Reference proteome</keyword>
<keyword evidence="2" id="KW-0732">Signal</keyword>
<dbReference type="InterPro" id="IPR038607">
    <property type="entry name" value="PhoD-like_sf"/>
</dbReference>
<dbReference type="Gene3D" id="2.60.40.380">
    <property type="entry name" value="Purple acid phosphatase-like, N-terminal"/>
    <property type="match status" value="1"/>
</dbReference>
<evidence type="ECO:0000256" key="2">
    <source>
        <dbReference type="SAM" id="SignalP"/>
    </source>
</evidence>
<dbReference type="PROSITE" id="PS51318">
    <property type="entry name" value="TAT"/>
    <property type="match status" value="1"/>
</dbReference>
<dbReference type="InterPro" id="IPR052900">
    <property type="entry name" value="Phospholipid_Metab_Enz"/>
</dbReference>
<dbReference type="Gene3D" id="3.60.21.70">
    <property type="entry name" value="PhoD-like phosphatase"/>
    <property type="match status" value="1"/>
</dbReference>
<dbReference type="InterPro" id="IPR018946">
    <property type="entry name" value="PhoD-like_MPP"/>
</dbReference>
<dbReference type="OrthoDB" id="327733at2"/>
<evidence type="ECO:0000313" key="5">
    <source>
        <dbReference type="EMBL" id="PPE67523.1"/>
    </source>
</evidence>
<protein>
    <submittedName>
        <fullName evidence="5">Phosphodiesterase</fullName>
    </submittedName>
</protein>
<organism evidence="5 6">
    <name type="scientific">Caldimonas caldifontis</name>
    <dbReference type="NCBI Taxonomy" id="1452508"/>
    <lineage>
        <taxon>Bacteria</taxon>
        <taxon>Pseudomonadati</taxon>
        <taxon>Pseudomonadota</taxon>
        <taxon>Betaproteobacteria</taxon>
        <taxon>Burkholderiales</taxon>
        <taxon>Sphaerotilaceae</taxon>
        <taxon>Caldimonas</taxon>
    </lineage>
</organism>